<dbReference type="Proteomes" id="UP000309128">
    <property type="component" value="Unassembled WGS sequence"/>
</dbReference>
<proteinExistence type="predicted"/>
<dbReference type="AlphaFoldDB" id="A0A5S4FMG5"/>
<dbReference type="EMBL" id="VCKY01000036">
    <property type="protein sequence ID" value="TMR21918.1"/>
    <property type="molecule type" value="Genomic_DNA"/>
</dbReference>
<protein>
    <submittedName>
        <fullName evidence="2">Uncharacterized protein</fullName>
    </submittedName>
</protein>
<dbReference type="InterPro" id="IPR028974">
    <property type="entry name" value="TSP_type-3_rpt"/>
</dbReference>
<accession>A0A5S4FMG5</accession>
<name>A0A5S4FMG5_9ACTN</name>
<evidence type="ECO:0000313" key="3">
    <source>
        <dbReference type="Proteomes" id="UP000309128"/>
    </source>
</evidence>
<gene>
    <name evidence="2" type="ORF">ETD86_13425</name>
</gene>
<feature type="compositionally biased region" description="Acidic residues" evidence="1">
    <location>
        <begin position="35"/>
        <end position="65"/>
    </location>
</feature>
<reference evidence="2 3" key="1">
    <citation type="submission" date="2019-05" db="EMBL/GenBank/DDBJ databases">
        <title>Draft genome sequence of Nonomuraea turkmeniaca DSM 43926.</title>
        <authorList>
            <person name="Saricaoglu S."/>
            <person name="Isik K."/>
        </authorList>
    </citation>
    <scope>NUCLEOTIDE SEQUENCE [LARGE SCALE GENOMIC DNA]</scope>
    <source>
        <strain evidence="2 3">DSM 43926</strain>
    </source>
</reference>
<dbReference type="SUPFAM" id="SSF103647">
    <property type="entry name" value="TSP type-3 repeat"/>
    <property type="match status" value="1"/>
</dbReference>
<dbReference type="RefSeq" id="WP_138666472.1">
    <property type="nucleotide sequence ID" value="NZ_VCKY01000036.1"/>
</dbReference>
<evidence type="ECO:0000256" key="1">
    <source>
        <dbReference type="SAM" id="MobiDB-lite"/>
    </source>
</evidence>
<sequence length="81" mass="8293">METALPRGLSGEEPSSGPPATPVPVSETTPLPEVLDMDGDGIQDANDNDTDGDGAEYGTDLDDYGPDLGEATPEPDSSTKT</sequence>
<dbReference type="GO" id="GO:0005509">
    <property type="term" value="F:calcium ion binding"/>
    <property type="evidence" value="ECO:0007669"/>
    <property type="project" value="InterPro"/>
</dbReference>
<feature type="region of interest" description="Disordered" evidence="1">
    <location>
        <begin position="1"/>
        <end position="81"/>
    </location>
</feature>
<keyword evidence="3" id="KW-1185">Reference proteome</keyword>
<organism evidence="2 3">
    <name type="scientific">Nonomuraea turkmeniaca</name>
    <dbReference type="NCBI Taxonomy" id="103838"/>
    <lineage>
        <taxon>Bacteria</taxon>
        <taxon>Bacillati</taxon>
        <taxon>Actinomycetota</taxon>
        <taxon>Actinomycetes</taxon>
        <taxon>Streptosporangiales</taxon>
        <taxon>Streptosporangiaceae</taxon>
        <taxon>Nonomuraea</taxon>
    </lineage>
</organism>
<comment type="caution">
    <text evidence="2">The sequence shown here is derived from an EMBL/GenBank/DDBJ whole genome shotgun (WGS) entry which is preliminary data.</text>
</comment>
<evidence type="ECO:0000313" key="2">
    <source>
        <dbReference type="EMBL" id="TMR21918.1"/>
    </source>
</evidence>